<evidence type="ECO:0000256" key="1">
    <source>
        <dbReference type="SAM" id="MobiDB-lite"/>
    </source>
</evidence>
<accession>A0A1A9UD36</accession>
<organism evidence="2 3">
    <name type="scientific">Glossina austeni</name>
    <name type="common">Savannah tsetse fly</name>
    <dbReference type="NCBI Taxonomy" id="7395"/>
    <lineage>
        <taxon>Eukaryota</taxon>
        <taxon>Metazoa</taxon>
        <taxon>Ecdysozoa</taxon>
        <taxon>Arthropoda</taxon>
        <taxon>Hexapoda</taxon>
        <taxon>Insecta</taxon>
        <taxon>Pterygota</taxon>
        <taxon>Neoptera</taxon>
        <taxon>Endopterygota</taxon>
        <taxon>Diptera</taxon>
        <taxon>Brachycera</taxon>
        <taxon>Muscomorpha</taxon>
        <taxon>Hippoboscoidea</taxon>
        <taxon>Glossinidae</taxon>
        <taxon>Glossina</taxon>
    </lineage>
</organism>
<feature type="compositionally biased region" description="Basic residues" evidence="1">
    <location>
        <begin position="1"/>
        <end position="10"/>
    </location>
</feature>
<proteinExistence type="predicted"/>
<dbReference type="Proteomes" id="UP000078200">
    <property type="component" value="Unassembled WGS sequence"/>
</dbReference>
<evidence type="ECO:0000313" key="2">
    <source>
        <dbReference type="EnsemblMetazoa" id="GAUT000442-PA"/>
    </source>
</evidence>
<dbReference type="EnsemblMetazoa" id="GAUT000442-RA">
    <property type="protein sequence ID" value="GAUT000442-PA"/>
    <property type="gene ID" value="GAUT000442"/>
</dbReference>
<reference evidence="2" key="1">
    <citation type="submission" date="2020-05" db="UniProtKB">
        <authorList>
            <consortium name="EnsemblMetazoa"/>
        </authorList>
    </citation>
    <scope>IDENTIFICATION</scope>
    <source>
        <strain evidence="2">TTRI</strain>
    </source>
</reference>
<sequence>MSNKRKRINKHCSYNNNPFSAEPTYQQSKIGNSKDHREVNLDLNSSDKDSIKTLGLLWQLEIEHLCVKTKLEPAIFTAQHSAKSDFTTIFASPGLLARVVMGQDI</sequence>
<feature type="region of interest" description="Disordered" evidence="1">
    <location>
        <begin position="1"/>
        <end position="33"/>
    </location>
</feature>
<name>A0A1A9UD36_GLOAU</name>
<dbReference type="VEuPathDB" id="VectorBase:GAUT000442"/>
<protein>
    <submittedName>
        <fullName evidence="2">Uncharacterized protein</fullName>
    </submittedName>
</protein>
<dbReference type="AlphaFoldDB" id="A0A1A9UD36"/>
<keyword evidence="3" id="KW-1185">Reference proteome</keyword>
<feature type="compositionally biased region" description="Polar residues" evidence="1">
    <location>
        <begin position="12"/>
        <end position="31"/>
    </location>
</feature>
<evidence type="ECO:0000313" key="3">
    <source>
        <dbReference type="Proteomes" id="UP000078200"/>
    </source>
</evidence>